<organism evidence="7 8">
    <name type="scientific">Micrococcus lylae</name>
    <dbReference type="NCBI Taxonomy" id="1273"/>
    <lineage>
        <taxon>Bacteria</taxon>
        <taxon>Bacillati</taxon>
        <taxon>Actinomycetota</taxon>
        <taxon>Actinomycetes</taxon>
        <taxon>Micrococcales</taxon>
        <taxon>Micrococcaceae</taxon>
        <taxon>Micrococcus</taxon>
    </lineage>
</organism>
<dbReference type="GO" id="GO:0009003">
    <property type="term" value="F:signal peptidase activity"/>
    <property type="evidence" value="ECO:0007669"/>
    <property type="project" value="UniProtKB-EC"/>
</dbReference>
<dbReference type="PANTHER" id="PTHR43390:SF1">
    <property type="entry name" value="CHLOROPLAST PROCESSING PEPTIDASE"/>
    <property type="match status" value="1"/>
</dbReference>
<evidence type="ECO:0000256" key="2">
    <source>
        <dbReference type="ARBA" id="ARBA00009370"/>
    </source>
</evidence>
<keyword evidence="4" id="KW-0812">Transmembrane</keyword>
<comment type="similarity">
    <text evidence="2 4">Belongs to the peptidase S26 family.</text>
</comment>
<keyword evidence="4" id="KW-0645">Protease</keyword>
<dbReference type="GO" id="GO:0005886">
    <property type="term" value="C:plasma membrane"/>
    <property type="evidence" value="ECO:0007669"/>
    <property type="project" value="UniProtKB-SubCell"/>
</dbReference>
<dbReference type="GO" id="GO:0004252">
    <property type="term" value="F:serine-type endopeptidase activity"/>
    <property type="evidence" value="ECO:0007669"/>
    <property type="project" value="InterPro"/>
</dbReference>
<evidence type="ECO:0000256" key="3">
    <source>
        <dbReference type="PIRSR" id="PIRSR600223-1"/>
    </source>
</evidence>
<feature type="region of interest" description="Disordered" evidence="5">
    <location>
        <begin position="1"/>
        <end position="24"/>
    </location>
</feature>
<sequence length="254" mass="27334">MASTSARPEDHHEGVSEGPPASRGRQRRQLPFAVSVLLNVLVALAVVAVVQAFLVKVYSVPSGSMENTLQVGDRMLVNRLAYAGDGTPERQDVVVFNGDEHWAPPLEDSGALDTVVRTFGDITGIGVSHDQALVKRVIGRGGEEVECCTDEGKVMVDGKPLEEPYIYQDLPYAKDELDCSSEPRSQRCFGPISVPEGKLLAVGDHRSNSSDSVIGCRGLSAEEAGPDCARFVDEEDVVGEVFVTVWPPANWSTP</sequence>
<comment type="catalytic activity">
    <reaction evidence="4">
        <text>Cleavage of hydrophobic, N-terminal signal or leader sequences from secreted and periplasmic proteins.</text>
        <dbReference type="EC" id="3.4.21.89"/>
    </reaction>
</comment>
<feature type="domain" description="Peptidase S26" evidence="6">
    <location>
        <begin position="36"/>
        <end position="246"/>
    </location>
</feature>
<name>A0A1R4JTG2_9MICC</name>
<dbReference type="RefSeq" id="WP_087134562.1">
    <property type="nucleotide sequence ID" value="NZ_FUKP01000067.1"/>
</dbReference>
<dbReference type="SUPFAM" id="SSF51306">
    <property type="entry name" value="LexA/Signal peptidase"/>
    <property type="match status" value="1"/>
</dbReference>
<keyword evidence="4" id="KW-0472">Membrane</keyword>
<dbReference type="InterPro" id="IPR036286">
    <property type="entry name" value="LexA/Signal_pep-like_sf"/>
</dbReference>
<keyword evidence="4" id="KW-1133">Transmembrane helix</keyword>
<evidence type="ECO:0000259" key="6">
    <source>
        <dbReference type="Pfam" id="PF10502"/>
    </source>
</evidence>
<dbReference type="PANTHER" id="PTHR43390">
    <property type="entry name" value="SIGNAL PEPTIDASE I"/>
    <property type="match status" value="1"/>
</dbReference>
<dbReference type="InterPro" id="IPR000223">
    <property type="entry name" value="Pept_S26A_signal_pept_1"/>
</dbReference>
<dbReference type="CDD" id="cd06530">
    <property type="entry name" value="S26_SPase_I"/>
    <property type="match status" value="1"/>
</dbReference>
<accession>A0A1R4JTG2</accession>
<comment type="subcellular location">
    <subcellularLocation>
        <location evidence="1">Cell membrane</location>
        <topology evidence="1">Single-pass type II membrane protein</topology>
    </subcellularLocation>
    <subcellularLocation>
        <location evidence="4">Membrane</location>
        <topology evidence="4">Single-pass type II membrane protein</topology>
    </subcellularLocation>
</comment>
<dbReference type="Pfam" id="PF10502">
    <property type="entry name" value="Peptidase_S26"/>
    <property type="match status" value="1"/>
</dbReference>
<dbReference type="Proteomes" id="UP000196230">
    <property type="component" value="Unassembled WGS sequence"/>
</dbReference>
<gene>
    <name evidence="7" type="ORF">FM125_10565</name>
</gene>
<keyword evidence="4 7" id="KW-0378">Hydrolase</keyword>
<dbReference type="GO" id="GO:0006465">
    <property type="term" value="P:signal peptide processing"/>
    <property type="evidence" value="ECO:0007669"/>
    <property type="project" value="InterPro"/>
</dbReference>
<evidence type="ECO:0000313" key="7">
    <source>
        <dbReference type="EMBL" id="SJN35317.1"/>
    </source>
</evidence>
<feature type="active site" evidence="3">
    <location>
        <position position="64"/>
    </location>
</feature>
<reference evidence="7 8" key="1">
    <citation type="submission" date="2017-02" db="EMBL/GenBank/DDBJ databases">
        <authorList>
            <person name="Peterson S.W."/>
        </authorList>
    </citation>
    <scope>NUCLEOTIDE SEQUENCE [LARGE SCALE GENOMIC DNA]</scope>
    <source>
        <strain evidence="7 8">2B3F</strain>
    </source>
</reference>
<feature type="transmembrane region" description="Helical" evidence="4">
    <location>
        <begin position="32"/>
        <end position="54"/>
    </location>
</feature>
<evidence type="ECO:0000313" key="8">
    <source>
        <dbReference type="Proteomes" id="UP000196230"/>
    </source>
</evidence>
<evidence type="ECO:0000256" key="4">
    <source>
        <dbReference type="RuleBase" id="RU362042"/>
    </source>
</evidence>
<dbReference type="InterPro" id="IPR019533">
    <property type="entry name" value="Peptidase_S26"/>
</dbReference>
<proteinExistence type="inferred from homology"/>
<protein>
    <recommendedName>
        <fullName evidence="4">Signal peptidase I</fullName>
        <ecNumber evidence="4">3.4.21.89</ecNumber>
    </recommendedName>
</protein>
<dbReference type="AlphaFoldDB" id="A0A1R4JTG2"/>
<dbReference type="PRINTS" id="PR00727">
    <property type="entry name" value="LEADERPTASE"/>
</dbReference>
<evidence type="ECO:0000256" key="5">
    <source>
        <dbReference type="SAM" id="MobiDB-lite"/>
    </source>
</evidence>
<feature type="active site" evidence="3">
    <location>
        <position position="135"/>
    </location>
</feature>
<dbReference type="EMBL" id="FUKP01000067">
    <property type="protein sequence ID" value="SJN35317.1"/>
    <property type="molecule type" value="Genomic_DNA"/>
</dbReference>
<evidence type="ECO:0000256" key="1">
    <source>
        <dbReference type="ARBA" id="ARBA00004401"/>
    </source>
</evidence>
<dbReference type="Gene3D" id="2.10.109.10">
    <property type="entry name" value="Umud Fragment, subunit A"/>
    <property type="match status" value="1"/>
</dbReference>
<dbReference type="EC" id="3.4.21.89" evidence="4"/>
<dbReference type="NCBIfam" id="TIGR02227">
    <property type="entry name" value="sigpep_I_bact"/>
    <property type="match status" value="1"/>
</dbReference>